<evidence type="ECO:0000313" key="2">
    <source>
        <dbReference type="EMBL" id="MFA0813529.1"/>
    </source>
</evidence>
<evidence type="ECO:0000313" key="3">
    <source>
        <dbReference type="Proteomes" id="UP001569428"/>
    </source>
</evidence>
<evidence type="ECO:0000259" key="1">
    <source>
        <dbReference type="Pfam" id="PF08388"/>
    </source>
</evidence>
<name>A0ABV4P6D5_9GAMM</name>
<dbReference type="Proteomes" id="UP001569428">
    <property type="component" value="Unassembled WGS sequence"/>
</dbReference>
<sequence>MQRIRALSRRTRGHKLSYVIADLRKYLLGWKAYFDIVEVLSPLRDIDKWIRRKLRCYTWKQWGAMVIENCDV</sequence>
<feature type="domain" description="Group II intron maturase-specific" evidence="1">
    <location>
        <begin position="2"/>
        <end position="63"/>
    </location>
</feature>
<gene>
    <name evidence="2" type="ORF">ACCI49_21795</name>
</gene>
<dbReference type="Pfam" id="PF08388">
    <property type="entry name" value="GIIM"/>
    <property type="match status" value="1"/>
</dbReference>
<comment type="caution">
    <text evidence="2">The sequence shown here is derived from an EMBL/GenBank/DDBJ whole genome shotgun (WGS) entry which is preliminary data.</text>
</comment>
<accession>A0ABV4P6D5</accession>
<dbReference type="InterPro" id="IPR013597">
    <property type="entry name" value="Mat_intron_G2"/>
</dbReference>
<dbReference type="RefSeq" id="WP_371841345.1">
    <property type="nucleotide sequence ID" value="NZ_JBGMEK010000104.1"/>
</dbReference>
<protein>
    <submittedName>
        <fullName evidence="2">Group II intron maturase-specific domain-containing protein</fullName>
    </submittedName>
</protein>
<keyword evidence="3" id="KW-1185">Reference proteome</keyword>
<reference evidence="2 3" key="1">
    <citation type="submission" date="2024-08" db="EMBL/GenBank/DDBJ databases">
        <authorList>
            <person name="Ishaq N."/>
        </authorList>
    </citation>
    <scope>NUCLEOTIDE SEQUENCE [LARGE SCALE GENOMIC DNA]</scope>
    <source>
        <strain evidence="2 3">DSM 18651</strain>
    </source>
</reference>
<dbReference type="EMBL" id="JBGMEK010000104">
    <property type="protein sequence ID" value="MFA0813529.1"/>
    <property type="molecule type" value="Genomic_DNA"/>
</dbReference>
<proteinExistence type="predicted"/>
<organism evidence="2 3">
    <name type="scientific">Microbulbifer epialgicus</name>
    <dbReference type="NCBI Taxonomy" id="393907"/>
    <lineage>
        <taxon>Bacteria</taxon>
        <taxon>Pseudomonadati</taxon>
        <taxon>Pseudomonadota</taxon>
        <taxon>Gammaproteobacteria</taxon>
        <taxon>Cellvibrionales</taxon>
        <taxon>Microbulbiferaceae</taxon>
        <taxon>Microbulbifer</taxon>
    </lineage>
</organism>